<organism evidence="1 2">
    <name type="scientific">Thiomonas arsenitoxydans (strain DSM 22701 / CIP 110005 / 3As)</name>
    <dbReference type="NCBI Taxonomy" id="426114"/>
    <lineage>
        <taxon>Bacteria</taxon>
        <taxon>Pseudomonadati</taxon>
        <taxon>Pseudomonadota</taxon>
        <taxon>Betaproteobacteria</taxon>
        <taxon>Burkholderiales</taxon>
        <taxon>Thiomonas</taxon>
    </lineage>
</organism>
<accession>A0A8I1SUI9</accession>
<dbReference type="RefSeq" id="WP_158540986.1">
    <property type="nucleotide sequence ID" value="NZ_JAFKMR010000019.1"/>
</dbReference>
<comment type="caution">
    <text evidence="1">The sequence shown here is derived from an EMBL/GenBank/DDBJ whole genome shotgun (WGS) entry which is preliminary data.</text>
</comment>
<gene>
    <name evidence="1" type="ORF">J0I24_10200</name>
</gene>
<dbReference type="InterPro" id="IPR014942">
    <property type="entry name" value="AbiEii"/>
</dbReference>
<keyword evidence="1" id="KW-0808">Transferase</keyword>
<evidence type="ECO:0000313" key="1">
    <source>
        <dbReference type="EMBL" id="MBN8744665.1"/>
    </source>
</evidence>
<sequence length="266" mass="29625">MLTSALRPDTAALWQALQHPEVAPLLRGFVLVGGSALTLRIGHRVSEDLDLAYSEGKLPVVRIPRLMDALARHGIDCVRQHDLAAEEEFFESGLDLADYQQNFVAQCSVKLTLVSLDQSARTLIGGDAASPLRVATLDEIFKTKALVCADRSKTRDWYDLHTLMTEEGYTIADLHNAFVESGQPSKYDIAKSRMTSGRPEASDEGYLQLAGRSKPTLDVMRDYFEAGFREFEVASMSGALRLEREADQRCVPKPRIASRRKRDIAR</sequence>
<dbReference type="GO" id="GO:0016740">
    <property type="term" value="F:transferase activity"/>
    <property type="evidence" value="ECO:0007669"/>
    <property type="project" value="UniProtKB-KW"/>
</dbReference>
<dbReference type="EMBL" id="JAFKMR010000019">
    <property type="protein sequence ID" value="MBN8744665.1"/>
    <property type="molecule type" value="Genomic_DNA"/>
</dbReference>
<name>A0A8I1SUI9_THIA3</name>
<dbReference type="AlphaFoldDB" id="A0A8I1SUI9"/>
<proteinExistence type="predicted"/>
<reference evidence="1" key="1">
    <citation type="submission" date="2021-02" db="EMBL/GenBank/DDBJ databases">
        <title>Thiocyanate and organic carbon inputs drive convergent selection for specific autotrophic Afipia and Thiobacillus strains within complex microbiomes.</title>
        <authorList>
            <person name="Huddy R.J."/>
            <person name="Sachdeva R."/>
            <person name="Kadzinga F."/>
            <person name="Kantor R.S."/>
            <person name="Harrison S.T.L."/>
            <person name="Banfield J.F."/>
        </authorList>
    </citation>
    <scope>NUCLEOTIDE SEQUENCE</scope>
    <source>
        <strain evidence="1">SCN18_13_7_16_R3_B_64_19</strain>
    </source>
</reference>
<dbReference type="Pfam" id="PF08843">
    <property type="entry name" value="AbiEii"/>
    <property type="match status" value="1"/>
</dbReference>
<evidence type="ECO:0000313" key="2">
    <source>
        <dbReference type="Proteomes" id="UP000664800"/>
    </source>
</evidence>
<dbReference type="Proteomes" id="UP000664800">
    <property type="component" value="Unassembled WGS sequence"/>
</dbReference>
<protein>
    <submittedName>
        <fullName evidence="1">Nucleotidyl transferase AbiEii/AbiGii toxin family protein</fullName>
    </submittedName>
</protein>